<name>M7BEU3_CHEMY</name>
<dbReference type="Gene3D" id="3.10.20.90">
    <property type="entry name" value="Phosphatidylinositol 3-kinase Catalytic Subunit, Chain A, domain 1"/>
    <property type="match status" value="1"/>
</dbReference>
<dbReference type="STRING" id="8469.M7BEU3"/>
<feature type="domain" description="Ubiquitin-like" evidence="2">
    <location>
        <begin position="115"/>
        <end position="185"/>
    </location>
</feature>
<reference evidence="4" key="1">
    <citation type="journal article" date="2013" name="Nat. Genet.">
        <title>The draft genomes of soft-shell turtle and green sea turtle yield insights into the development and evolution of the turtle-specific body plan.</title>
        <authorList>
            <person name="Wang Z."/>
            <person name="Pascual-Anaya J."/>
            <person name="Zadissa A."/>
            <person name="Li W."/>
            <person name="Niimura Y."/>
            <person name="Huang Z."/>
            <person name="Li C."/>
            <person name="White S."/>
            <person name="Xiong Z."/>
            <person name="Fang D."/>
            <person name="Wang B."/>
            <person name="Ming Y."/>
            <person name="Chen Y."/>
            <person name="Zheng Y."/>
            <person name="Kuraku S."/>
            <person name="Pignatelli M."/>
            <person name="Herrero J."/>
            <person name="Beal K."/>
            <person name="Nozawa M."/>
            <person name="Li Q."/>
            <person name="Wang J."/>
            <person name="Zhang H."/>
            <person name="Yu L."/>
            <person name="Shigenobu S."/>
            <person name="Wang J."/>
            <person name="Liu J."/>
            <person name="Flicek P."/>
            <person name="Searle S."/>
            <person name="Wang J."/>
            <person name="Kuratani S."/>
            <person name="Yin Y."/>
            <person name="Aken B."/>
            <person name="Zhang G."/>
            <person name="Irie N."/>
        </authorList>
    </citation>
    <scope>NUCLEOTIDE SEQUENCE [LARGE SCALE GENOMIC DNA]</scope>
</reference>
<organism evidence="3 4">
    <name type="scientific">Chelonia mydas</name>
    <name type="common">Green sea-turtle</name>
    <name type="synonym">Chelonia agassizi</name>
    <dbReference type="NCBI Taxonomy" id="8469"/>
    <lineage>
        <taxon>Eukaryota</taxon>
        <taxon>Metazoa</taxon>
        <taxon>Chordata</taxon>
        <taxon>Craniata</taxon>
        <taxon>Vertebrata</taxon>
        <taxon>Euteleostomi</taxon>
        <taxon>Archelosauria</taxon>
        <taxon>Testudinata</taxon>
        <taxon>Testudines</taxon>
        <taxon>Cryptodira</taxon>
        <taxon>Durocryptodira</taxon>
        <taxon>Americhelydia</taxon>
        <taxon>Chelonioidea</taxon>
        <taxon>Cheloniidae</taxon>
        <taxon>Chelonia</taxon>
    </lineage>
</organism>
<protein>
    <submittedName>
        <fullName evidence="3">Polyubiquitin</fullName>
    </submittedName>
</protein>
<feature type="region of interest" description="Disordered" evidence="1">
    <location>
        <begin position="212"/>
        <end position="233"/>
    </location>
</feature>
<dbReference type="InterPro" id="IPR000626">
    <property type="entry name" value="Ubiquitin-like_dom"/>
</dbReference>
<feature type="compositionally biased region" description="Basic and acidic residues" evidence="1">
    <location>
        <begin position="218"/>
        <end position="233"/>
    </location>
</feature>
<gene>
    <name evidence="3" type="ORF">UY3_16131</name>
</gene>
<evidence type="ECO:0000256" key="1">
    <source>
        <dbReference type="SAM" id="MobiDB-lite"/>
    </source>
</evidence>
<dbReference type="SUPFAM" id="SSF54236">
    <property type="entry name" value="Ubiquitin-like"/>
    <property type="match status" value="1"/>
</dbReference>
<dbReference type="AlphaFoldDB" id="M7BEU3"/>
<evidence type="ECO:0000313" key="4">
    <source>
        <dbReference type="Proteomes" id="UP000031443"/>
    </source>
</evidence>
<keyword evidence="4" id="KW-1185">Reference proteome</keyword>
<dbReference type="EMBL" id="KB576442">
    <property type="protein sequence ID" value="EMP26732.1"/>
    <property type="molecule type" value="Genomic_DNA"/>
</dbReference>
<dbReference type="PANTHER" id="PTHR10666">
    <property type="entry name" value="UBIQUITIN"/>
    <property type="match status" value="1"/>
</dbReference>
<evidence type="ECO:0000313" key="3">
    <source>
        <dbReference type="EMBL" id="EMP26732.1"/>
    </source>
</evidence>
<accession>M7BEU3</accession>
<dbReference type="PROSITE" id="PS50053">
    <property type="entry name" value="UBIQUITIN_2"/>
    <property type="match status" value="1"/>
</dbReference>
<proteinExistence type="predicted"/>
<evidence type="ECO:0000259" key="2">
    <source>
        <dbReference type="PROSITE" id="PS50053"/>
    </source>
</evidence>
<sequence length="233" mass="26305">MHIEVIEAELFRVQSCNQIHMCRPEYPCKAPRVDLYGSDYHRIMATVIVVSTRLTVTFGETKMVTIFEKAAVVTEFVKPSPVSKPEATHLVIEFDKAELLAKLAKEIAPNYSVNMQISMKNKTWTGILVKVDPNDNTWNAKANIQVKSDAQEDINLEEESLIFNCKQLNDSCTVTTYNIQNEPTIQSLELSDVVRAILQVFYDTLQMPSAVESTDTSEISKSKEAEIHQSSEE</sequence>
<dbReference type="InterPro" id="IPR029071">
    <property type="entry name" value="Ubiquitin-like_domsf"/>
</dbReference>
<dbReference type="InterPro" id="IPR050158">
    <property type="entry name" value="Ubiquitin_ubiquitin-like"/>
</dbReference>
<dbReference type="Proteomes" id="UP000031443">
    <property type="component" value="Unassembled WGS sequence"/>
</dbReference>